<proteinExistence type="predicted"/>
<feature type="region of interest" description="Disordered" evidence="1">
    <location>
        <begin position="204"/>
        <end position="284"/>
    </location>
</feature>
<keyword evidence="2" id="KW-0812">Transmembrane</keyword>
<accession>A0A517YC86</accession>
<sequence length="284" mass="31131">MKSEKRHELQKNELADWLGNRVETYSEYFWPVVGGIVVAFVAAIGIAWYVGTQDAKAATAWNAYFQAYGERDREAELKKVAETDVGTPAAMWALQGVADLSLAKASNLMFTDRAEASKHLKDAEDNYNAVLKEARDPFLLARAQYGMARLQETQCKPAEALKYYELVAKSQKDKALGKAAAQDVKRMSDPQTIAFLEWFAAQSPKRPVPTGHGGMPGMPPLNVPTDLPERPDISLPGNLNLDLPQSPTGETKLEFPKPDDAPKNDAPKADAPKGDVPPAPEPKK</sequence>
<name>A0A517YC86_9BACT</name>
<dbReference type="OrthoDB" id="265362at2"/>
<evidence type="ECO:0000313" key="5">
    <source>
        <dbReference type="Proteomes" id="UP000315017"/>
    </source>
</evidence>
<evidence type="ECO:0000313" key="4">
    <source>
        <dbReference type="EMBL" id="QDU27857.1"/>
    </source>
</evidence>
<gene>
    <name evidence="4" type="ORF">ETAA8_29480</name>
</gene>
<feature type="transmembrane region" description="Helical" evidence="2">
    <location>
        <begin position="28"/>
        <end position="50"/>
    </location>
</feature>
<dbReference type="RefSeq" id="WP_145089178.1">
    <property type="nucleotide sequence ID" value="NZ_CP036274.1"/>
</dbReference>
<dbReference type="EMBL" id="CP036274">
    <property type="protein sequence ID" value="QDU27857.1"/>
    <property type="molecule type" value="Genomic_DNA"/>
</dbReference>
<dbReference type="Proteomes" id="UP000315017">
    <property type="component" value="Chromosome"/>
</dbReference>
<keyword evidence="2" id="KW-0472">Membrane</keyword>
<feature type="domain" description="Ancillary SecYEG translocon subunit/Cell division coordinator CpoB TPR" evidence="3">
    <location>
        <begin position="26"/>
        <end position="165"/>
    </location>
</feature>
<evidence type="ECO:0000256" key="1">
    <source>
        <dbReference type="SAM" id="MobiDB-lite"/>
    </source>
</evidence>
<keyword evidence="5" id="KW-1185">Reference proteome</keyword>
<feature type="compositionally biased region" description="Pro residues" evidence="1">
    <location>
        <begin position="275"/>
        <end position="284"/>
    </location>
</feature>
<dbReference type="AlphaFoldDB" id="A0A517YC86"/>
<protein>
    <recommendedName>
        <fullName evidence="3">Ancillary SecYEG translocon subunit/Cell division coordinator CpoB TPR domain-containing protein</fullName>
    </recommendedName>
</protein>
<organism evidence="4 5">
    <name type="scientific">Anatilimnocola aggregata</name>
    <dbReference type="NCBI Taxonomy" id="2528021"/>
    <lineage>
        <taxon>Bacteria</taxon>
        <taxon>Pseudomonadati</taxon>
        <taxon>Planctomycetota</taxon>
        <taxon>Planctomycetia</taxon>
        <taxon>Pirellulales</taxon>
        <taxon>Pirellulaceae</taxon>
        <taxon>Anatilimnocola</taxon>
    </lineage>
</organism>
<reference evidence="4 5" key="1">
    <citation type="submission" date="2019-02" db="EMBL/GenBank/DDBJ databases">
        <title>Deep-cultivation of Planctomycetes and their phenomic and genomic characterization uncovers novel biology.</title>
        <authorList>
            <person name="Wiegand S."/>
            <person name="Jogler M."/>
            <person name="Boedeker C."/>
            <person name="Pinto D."/>
            <person name="Vollmers J."/>
            <person name="Rivas-Marin E."/>
            <person name="Kohn T."/>
            <person name="Peeters S.H."/>
            <person name="Heuer A."/>
            <person name="Rast P."/>
            <person name="Oberbeckmann S."/>
            <person name="Bunk B."/>
            <person name="Jeske O."/>
            <person name="Meyerdierks A."/>
            <person name="Storesund J.E."/>
            <person name="Kallscheuer N."/>
            <person name="Luecker S."/>
            <person name="Lage O.M."/>
            <person name="Pohl T."/>
            <person name="Merkel B.J."/>
            <person name="Hornburger P."/>
            <person name="Mueller R.-W."/>
            <person name="Bruemmer F."/>
            <person name="Labrenz M."/>
            <person name="Spormann A.M."/>
            <person name="Op den Camp H."/>
            <person name="Overmann J."/>
            <person name="Amann R."/>
            <person name="Jetten M.S.M."/>
            <person name="Mascher T."/>
            <person name="Medema M.H."/>
            <person name="Devos D.P."/>
            <person name="Kaster A.-K."/>
            <person name="Ovreas L."/>
            <person name="Rohde M."/>
            <person name="Galperin M.Y."/>
            <person name="Jogler C."/>
        </authorList>
    </citation>
    <scope>NUCLEOTIDE SEQUENCE [LARGE SCALE GENOMIC DNA]</scope>
    <source>
        <strain evidence="4 5">ETA_A8</strain>
    </source>
</reference>
<feature type="compositionally biased region" description="Basic and acidic residues" evidence="1">
    <location>
        <begin position="251"/>
        <end position="273"/>
    </location>
</feature>
<keyword evidence="2" id="KW-1133">Transmembrane helix</keyword>
<dbReference type="Pfam" id="PF09976">
    <property type="entry name" value="TPR_21"/>
    <property type="match status" value="1"/>
</dbReference>
<evidence type="ECO:0000256" key="2">
    <source>
        <dbReference type="SAM" id="Phobius"/>
    </source>
</evidence>
<dbReference type="InterPro" id="IPR018704">
    <property type="entry name" value="SecYEG/CpoB_TPR"/>
</dbReference>
<evidence type="ECO:0000259" key="3">
    <source>
        <dbReference type="Pfam" id="PF09976"/>
    </source>
</evidence>
<dbReference type="KEGG" id="aagg:ETAA8_29480"/>